<reference evidence="3 4" key="1">
    <citation type="journal article" date="2021" name="bioRxiv">
        <title>Unraveling nitrogen, sulfur and carbon metabolic pathways and microbial community transcriptional responses to substrate deprivation and toxicity stresses in a bioreactor mimicking anoxic brackish coastal sediment conditions.</title>
        <authorList>
            <person name="Martins P.D."/>
            <person name="Echeveste M.J."/>
            <person name="Arshad A."/>
            <person name="Kurth J."/>
            <person name="Ouboter H."/>
            <person name="Jetten M.S.M."/>
            <person name="Welte C.U."/>
        </authorList>
    </citation>
    <scope>NUCLEOTIDE SEQUENCE [LARGE SCALE GENOMIC DNA]</scope>
    <source>
        <strain evidence="3">MAG_38</strain>
    </source>
</reference>
<evidence type="ECO:0000313" key="4">
    <source>
        <dbReference type="Proteomes" id="UP001197609"/>
    </source>
</evidence>
<dbReference type="AlphaFoldDB" id="A0AAJ1EIW9"/>
<sequence>MALKQPRTTAKSPSEAIGIKILAGSNKEKALALAQLIEDLLDELDYTDFHPKLSSIRLAIDVKARHRSNAHRLHCYGCTIAHEIRPLELQAVHRRYMQARRRDKDLTGIFFSVSGFHPTARNWFSRLDASARGDYHLFGVDKICALLRRAKLVASHDHIVHIIESRVMARLGAGHLVFMAGRFYWIFRIEAKRGSAYAVLDAYGSPVSPRVASSFRRLDGSLKGTRPLNLQAREKVLLALAECGLKNIELLSRDTKEPLSDLREVMQELFDEGFLIAEPAGQPRWRCNRYSLKPDFHVFLSLARQFLDGAQRFKFLRSNFAVQMLVAGLLSYLERRFHLKLSEEERGWLPRFLAVSPSALSYALFAPTNEFITVSEELEHRPLPNMEKERLQSQHLSKLYSNLLLRYASDVQDSRFDEMLRHKGVRGHLYRITAQAASAEELFFSIKGESYLALAVPPATGAATQKGVGSPSSLNGDTLLSNGKALMHIQEFDCAVELFDRAIKELTDPSKLMEAWHCKGSCFVSQKRYSAAITCLNEALHHDSNYKEAWLHKAVCLRGLGDSSGAVRCARRALEIDPTYEEARDFLKNT</sequence>
<dbReference type="EMBL" id="JAIOIU010000034">
    <property type="protein sequence ID" value="MBZ0159165.1"/>
    <property type="molecule type" value="Genomic_DNA"/>
</dbReference>
<dbReference type="PANTHER" id="PTHR44858:SF1">
    <property type="entry name" value="UDP-N-ACETYLGLUCOSAMINE--PEPTIDE N-ACETYLGLUCOSAMINYLTRANSFERASE SPINDLY-RELATED"/>
    <property type="match status" value="1"/>
</dbReference>
<dbReference type="Pfam" id="PF13181">
    <property type="entry name" value="TPR_8"/>
    <property type="match status" value="1"/>
</dbReference>
<dbReference type="PANTHER" id="PTHR44858">
    <property type="entry name" value="TETRATRICOPEPTIDE REPEAT PROTEIN 6"/>
    <property type="match status" value="1"/>
</dbReference>
<dbReference type="InterPro" id="IPR019734">
    <property type="entry name" value="TPR_rpt"/>
</dbReference>
<proteinExistence type="predicted"/>
<dbReference type="SMART" id="SM00028">
    <property type="entry name" value="TPR"/>
    <property type="match status" value="3"/>
</dbReference>
<gene>
    <name evidence="3" type="ORF">K8G79_03320</name>
</gene>
<dbReference type="Gene3D" id="1.25.40.10">
    <property type="entry name" value="Tetratricopeptide repeat domain"/>
    <property type="match status" value="1"/>
</dbReference>
<dbReference type="InterPro" id="IPR011990">
    <property type="entry name" value="TPR-like_helical_dom_sf"/>
</dbReference>
<organism evidence="3 4">
    <name type="scientific">Candidatus Methylomirabilis tolerans</name>
    <dbReference type="NCBI Taxonomy" id="3123416"/>
    <lineage>
        <taxon>Bacteria</taxon>
        <taxon>Candidatus Methylomirabilota</taxon>
        <taxon>Candidatus Methylomirabilia</taxon>
        <taxon>Candidatus Methylomirabilales</taxon>
        <taxon>Candidatus Methylomirabilaceae</taxon>
        <taxon>Candidatus Methylomirabilis</taxon>
    </lineage>
</organism>
<dbReference type="InterPro" id="IPR050498">
    <property type="entry name" value="Ycf3"/>
</dbReference>
<protein>
    <submittedName>
        <fullName evidence="3">Tetratricopeptide repeat protein</fullName>
    </submittedName>
</protein>
<evidence type="ECO:0000256" key="1">
    <source>
        <dbReference type="ARBA" id="ARBA00022737"/>
    </source>
</evidence>
<dbReference type="Proteomes" id="UP001197609">
    <property type="component" value="Unassembled WGS sequence"/>
</dbReference>
<keyword evidence="2" id="KW-0802">TPR repeat</keyword>
<evidence type="ECO:0000313" key="3">
    <source>
        <dbReference type="EMBL" id="MBZ0159165.1"/>
    </source>
</evidence>
<keyword evidence="1" id="KW-0677">Repeat</keyword>
<name>A0AAJ1EIW9_9BACT</name>
<dbReference type="SUPFAM" id="SSF48452">
    <property type="entry name" value="TPR-like"/>
    <property type="match status" value="1"/>
</dbReference>
<evidence type="ECO:0000256" key="2">
    <source>
        <dbReference type="ARBA" id="ARBA00022803"/>
    </source>
</evidence>
<comment type="caution">
    <text evidence="3">The sequence shown here is derived from an EMBL/GenBank/DDBJ whole genome shotgun (WGS) entry which is preliminary data.</text>
</comment>
<accession>A0AAJ1EIW9</accession>